<evidence type="ECO:0000313" key="1">
    <source>
        <dbReference type="EMBL" id="GAA2334271.1"/>
    </source>
</evidence>
<proteinExistence type="predicted"/>
<keyword evidence="2" id="KW-1185">Reference proteome</keyword>
<dbReference type="Proteomes" id="UP001501218">
    <property type="component" value="Unassembled WGS sequence"/>
</dbReference>
<name>A0ABP5SQI6_9PSEU</name>
<organism evidence="1 2">
    <name type="scientific">Saccharopolyspora halophila</name>
    <dbReference type="NCBI Taxonomy" id="405551"/>
    <lineage>
        <taxon>Bacteria</taxon>
        <taxon>Bacillati</taxon>
        <taxon>Actinomycetota</taxon>
        <taxon>Actinomycetes</taxon>
        <taxon>Pseudonocardiales</taxon>
        <taxon>Pseudonocardiaceae</taxon>
        <taxon>Saccharopolyspora</taxon>
    </lineage>
</organism>
<evidence type="ECO:0000313" key="2">
    <source>
        <dbReference type="Proteomes" id="UP001501218"/>
    </source>
</evidence>
<comment type="caution">
    <text evidence="1">The sequence shown here is derived from an EMBL/GenBank/DDBJ whole genome shotgun (WGS) entry which is preliminary data.</text>
</comment>
<gene>
    <name evidence="1" type="ORF">GCM10009854_07350</name>
</gene>
<protein>
    <submittedName>
        <fullName evidence="1">Uncharacterized protein</fullName>
    </submittedName>
</protein>
<sequence>MRIADFLPGARSRALVSAQLLDEVVDSQLATMPLLPPEKRGRHADHLAGLVWLGQSYRHYARGWISRRELQRRCKATIRAQETPRGPAPVQLVDGE</sequence>
<accession>A0ABP5SQI6</accession>
<reference evidence="2" key="1">
    <citation type="journal article" date="2019" name="Int. J. Syst. Evol. Microbiol.">
        <title>The Global Catalogue of Microorganisms (GCM) 10K type strain sequencing project: providing services to taxonomists for standard genome sequencing and annotation.</title>
        <authorList>
            <consortium name="The Broad Institute Genomics Platform"/>
            <consortium name="The Broad Institute Genome Sequencing Center for Infectious Disease"/>
            <person name="Wu L."/>
            <person name="Ma J."/>
        </authorList>
    </citation>
    <scope>NUCLEOTIDE SEQUENCE [LARGE SCALE GENOMIC DNA]</scope>
    <source>
        <strain evidence="2">JCM 16221</strain>
    </source>
</reference>
<dbReference type="EMBL" id="BAAARA010000002">
    <property type="protein sequence ID" value="GAA2334271.1"/>
    <property type="molecule type" value="Genomic_DNA"/>
</dbReference>
<dbReference type="RefSeq" id="WP_344126514.1">
    <property type="nucleotide sequence ID" value="NZ_BAAARA010000002.1"/>
</dbReference>